<sequence length="204" mass="23362">MDIGAGSGKFTSVLVEKFPKSHIYAVEPVSNFIDILNTKFGSNKNVSIIQDEVSHLLSNSAFKRNSLDGIFGAQCFHWFATRSSLEVFHALLKPKGYLFLIWNRQTYDANNFLKELKSQIIPIYDDEEKLKSIKYTKLRPHILDLFAPNDLFSRVTNFITFKDAVVQRGKIDIVIDRVLSKSTFGVRSPQERNEITKNDSRFGH</sequence>
<gene>
    <name evidence="5" type="ORF">RFI_19545</name>
</gene>
<comment type="similarity">
    <text evidence="1">Belongs to the methyltransferase superfamily.</text>
</comment>
<dbReference type="InterPro" id="IPR051052">
    <property type="entry name" value="Diverse_substrate_MTase"/>
</dbReference>
<feature type="domain" description="Methyltransferase type 11" evidence="4">
    <location>
        <begin position="2"/>
        <end position="100"/>
    </location>
</feature>
<evidence type="ECO:0000313" key="5">
    <source>
        <dbReference type="EMBL" id="ETO17771.1"/>
    </source>
</evidence>
<dbReference type="GO" id="GO:0032259">
    <property type="term" value="P:methylation"/>
    <property type="evidence" value="ECO:0007669"/>
    <property type="project" value="UniProtKB-KW"/>
</dbReference>
<evidence type="ECO:0000313" key="6">
    <source>
        <dbReference type="Proteomes" id="UP000023152"/>
    </source>
</evidence>
<organism evidence="5 6">
    <name type="scientific">Reticulomyxa filosa</name>
    <dbReference type="NCBI Taxonomy" id="46433"/>
    <lineage>
        <taxon>Eukaryota</taxon>
        <taxon>Sar</taxon>
        <taxon>Rhizaria</taxon>
        <taxon>Retaria</taxon>
        <taxon>Foraminifera</taxon>
        <taxon>Monothalamids</taxon>
        <taxon>Reticulomyxidae</taxon>
        <taxon>Reticulomyxa</taxon>
    </lineage>
</organism>
<accession>X6MVV6</accession>
<dbReference type="AlphaFoldDB" id="X6MVV6"/>
<proteinExistence type="inferred from homology"/>
<evidence type="ECO:0000256" key="3">
    <source>
        <dbReference type="ARBA" id="ARBA00022679"/>
    </source>
</evidence>
<dbReference type="OrthoDB" id="10027013at2759"/>
<dbReference type="InterPro" id="IPR013216">
    <property type="entry name" value="Methyltransf_11"/>
</dbReference>
<dbReference type="Proteomes" id="UP000023152">
    <property type="component" value="Unassembled WGS sequence"/>
</dbReference>
<evidence type="ECO:0000259" key="4">
    <source>
        <dbReference type="Pfam" id="PF08241"/>
    </source>
</evidence>
<name>X6MVV6_RETFI</name>
<comment type="caution">
    <text evidence="5">The sequence shown here is derived from an EMBL/GenBank/DDBJ whole genome shotgun (WGS) entry which is preliminary data.</text>
</comment>
<dbReference type="InterPro" id="IPR029063">
    <property type="entry name" value="SAM-dependent_MTases_sf"/>
</dbReference>
<keyword evidence="6" id="KW-1185">Reference proteome</keyword>
<evidence type="ECO:0000256" key="1">
    <source>
        <dbReference type="ARBA" id="ARBA00008361"/>
    </source>
</evidence>
<dbReference type="SUPFAM" id="SSF53335">
    <property type="entry name" value="S-adenosyl-L-methionine-dependent methyltransferases"/>
    <property type="match status" value="1"/>
</dbReference>
<dbReference type="CDD" id="cd02440">
    <property type="entry name" value="AdoMet_MTases"/>
    <property type="match status" value="1"/>
</dbReference>
<dbReference type="Pfam" id="PF08241">
    <property type="entry name" value="Methyltransf_11"/>
    <property type="match status" value="1"/>
</dbReference>
<evidence type="ECO:0000256" key="2">
    <source>
        <dbReference type="ARBA" id="ARBA00022603"/>
    </source>
</evidence>
<protein>
    <submittedName>
        <fullName evidence="5">Methyltransferase type 11</fullName>
    </submittedName>
</protein>
<dbReference type="EMBL" id="ASPP01016029">
    <property type="protein sequence ID" value="ETO17771.1"/>
    <property type="molecule type" value="Genomic_DNA"/>
</dbReference>
<keyword evidence="3 5" id="KW-0808">Transferase</keyword>
<dbReference type="PANTHER" id="PTHR44942">
    <property type="entry name" value="METHYLTRANSF_11 DOMAIN-CONTAINING PROTEIN"/>
    <property type="match status" value="1"/>
</dbReference>
<dbReference type="GO" id="GO:0008757">
    <property type="term" value="F:S-adenosylmethionine-dependent methyltransferase activity"/>
    <property type="evidence" value="ECO:0007669"/>
    <property type="project" value="InterPro"/>
</dbReference>
<reference evidence="5 6" key="1">
    <citation type="journal article" date="2013" name="Curr. Biol.">
        <title>The Genome of the Foraminiferan Reticulomyxa filosa.</title>
        <authorList>
            <person name="Glockner G."/>
            <person name="Hulsmann N."/>
            <person name="Schleicher M."/>
            <person name="Noegel A.A."/>
            <person name="Eichinger L."/>
            <person name="Gallinger C."/>
            <person name="Pawlowski J."/>
            <person name="Sierra R."/>
            <person name="Euteneuer U."/>
            <person name="Pillet L."/>
            <person name="Moustafa A."/>
            <person name="Platzer M."/>
            <person name="Groth M."/>
            <person name="Szafranski K."/>
            <person name="Schliwa M."/>
        </authorList>
    </citation>
    <scope>NUCLEOTIDE SEQUENCE [LARGE SCALE GENOMIC DNA]</scope>
</reference>
<dbReference type="PANTHER" id="PTHR44942:SF4">
    <property type="entry name" value="METHYLTRANSFERASE TYPE 11 DOMAIN-CONTAINING PROTEIN"/>
    <property type="match status" value="1"/>
</dbReference>
<keyword evidence="2 5" id="KW-0489">Methyltransferase</keyword>
<dbReference type="Gene3D" id="3.40.50.150">
    <property type="entry name" value="Vaccinia Virus protein VP39"/>
    <property type="match status" value="1"/>
</dbReference>